<dbReference type="RefSeq" id="WP_163802737.1">
    <property type="nucleotide sequence ID" value="NZ_AP022620.1"/>
</dbReference>
<evidence type="ECO:0000313" key="3">
    <source>
        <dbReference type="Proteomes" id="UP000467249"/>
    </source>
</evidence>
<dbReference type="InterPro" id="IPR051678">
    <property type="entry name" value="AGP_Transferase"/>
</dbReference>
<dbReference type="InterPro" id="IPR002575">
    <property type="entry name" value="Aminoglycoside_PTrfase"/>
</dbReference>
<sequence length="354" mass="37994">MTDDVPLDQVRGWLAARLGGPLELAARGRPGSGFSADNLIFTATVGERTTTHVLRVDSPHAQPYPEQSAGLGTGVALQSAVMQAVGRWAPVAPVLGVEHDAAVLGAPFLVMDFVDGVVPKETPPYTAEGFYLDADPELRTAMITHGLQALAAVHAVPWRDGELAVLDVATEAPGSARQLELWSSHLRKGLRGRGAHIFDTALDRLRSTLPAQPAAEDVVLLWGDARLGNIIWDPARGTVRALTDFEGAALGERELDLGWWLMADRWMHEGSGAARLAGEPTRAEQVAIYESAAGHLVAPLDWYELFAAYRFATTVVFVMNQWEQAGALPADHTIWRDNPATELIAAILADGAPS</sequence>
<accession>A0A6N4W3Y1</accession>
<evidence type="ECO:0000259" key="1">
    <source>
        <dbReference type="Pfam" id="PF01636"/>
    </source>
</evidence>
<dbReference type="AlphaFoldDB" id="A0A6N4W3Y1"/>
<proteinExistence type="predicted"/>
<dbReference type="Proteomes" id="UP000467249">
    <property type="component" value="Chromosome"/>
</dbReference>
<dbReference type="Pfam" id="PF01636">
    <property type="entry name" value="APH"/>
    <property type="match status" value="1"/>
</dbReference>
<dbReference type="GO" id="GO:0016740">
    <property type="term" value="F:transferase activity"/>
    <property type="evidence" value="ECO:0007669"/>
    <property type="project" value="UniProtKB-KW"/>
</dbReference>
<name>A0A6N4W3Y1_9MYCO</name>
<organism evidence="2 3">
    <name type="scientific">Mycolicibacterium anyangense</name>
    <dbReference type="NCBI Taxonomy" id="1431246"/>
    <lineage>
        <taxon>Bacteria</taxon>
        <taxon>Bacillati</taxon>
        <taxon>Actinomycetota</taxon>
        <taxon>Actinomycetes</taxon>
        <taxon>Mycobacteriales</taxon>
        <taxon>Mycobacteriaceae</taxon>
        <taxon>Mycolicibacterium</taxon>
    </lineage>
</organism>
<keyword evidence="3" id="KW-1185">Reference proteome</keyword>
<dbReference type="PANTHER" id="PTHR21310:SF40">
    <property type="entry name" value="AMINOGLYCOSIDE PHOSPHOTRANSFERASE DOMAIN-CONTAINING PROTEIN-RELATED"/>
    <property type="match status" value="1"/>
</dbReference>
<feature type="domain" description="Aminoglycoside phosphotransferase" evidence="1">
    <location>
        <begin position="32"/>
        <end position="277"/>
    </location>
</feature>
<gene>
    <name evidence="2" type="ORF">MANY_04300</name>
</gene>
<dbReference type="InterPro" id="IPR041726">
    <property type="entry name" value="ACAD10_11_N"/>
</dbReference>
<dbReference type="KEGG" id="many:MANY_04300"/>
<dbReference type="CDD" id="cd05154">
    <property type="entry name" value="ACAD10_11_N-like"/>
    <property type="match status" value="1"/>
</dbReference>
<dbReference type="SUPFAM" id="SSF56112">
    <property type="entry name" value="Protein kinase-like (PK-like)"/>
    <property type="match status" value="1"/>
</dbReference>
<dbReference type="InterPro" id="IPR011009">
    <property type="entry name" value="Kinase-like_dom_sf"/>
</dbReference>
<dbReference type="EMBL" id="AP022620">
    <property type="protein sequence ID" value="BBZ75093.1"/>
    <property type="molecule type" value="Genomic_DNA"/>
</dbReference>
<reference evidence="2 3" key="1">
    <citation type="journal article" date="2019" name="Emerg. Microbes Infect.">
        <title>Comprehensive subspecies identification of 175 nontuberculous mycobacteria species based on 7547 genomic profiles.</title>
        <authorList>
            <person name="Matsumoto Y."/>
            <person name="Kinjo T."/>
            <person name="Motooka D."/>
            <person name="Nabeya D."/>
            <person name="Jung N."/>
            <person name="Uechi K."/>
            <person name="Horii T."/>
            <person name="Iida T."/>
            <person name="Fujita J."/>
            <person name="Nakamura S."/>
        </authorList>
    </citation>
    <scope>NUCLEOTIDE SEQUENCE [LARGE SCALE GENOMIC DNA]</scope>
    <source>
        <strain evidence="2 3">JCM 30275</strain>
    </source>
</reference>
<dbReference type="PANTHER" id="PTHR21310">
    <property type="entry name" value="AMINOGLYCOSIDE PHOSPHOTRANSFERASE-RELATED-RELATED"/>
    <property type="match status" value="1"/>
</dbReference>
<evidence type="ECO:0000313" key="2">
    <source>
        <dbReference type="EMBL" id="BBZ75093.1"/>
    </source>
</evidence>
<dbReference type="Gene3D" id="3.90.1200.10">
    <property type="match status" value="1"/>
</dbReference>
<protein>
    <submittedName>
        <fullName evidence="2">Phosphotransferase family protein</fullName>
    </submittedName>
</protein>
<keyword evidence="2" id="KW-0808">Transferase</keyword>
<dbReference type="Gene3D" id="3.30.200.20">
    <property type="entry name" value="Phosphorylase Kinase, domain 1"/>
    <property type="match status" value="1"/>
</dbReference>